<organism evidence="2">
    <name type="scientific">marine sediment metagenome</name>
    <dbReference type="NCBI Taxonomy" id="412755"/>
    <lineage>
        <taxon>unclassified sequences</taxon>
        <taxon>metagenomes</taxon>
        <taxon>ecological metagenomes</taxon>
    </lineage>
</organism>
<dbReference type="PANTHER" id="PTHR30303">
    <property type="entry name" value="HYDROGENASE ISOENZYMES FORMATION PROTEIN HYPE"/>
    <property type="match status" value="1"/>
</dbReference>
<dbReference type="InterPro" id="IPR011854">
    <property type="entry name" value="HypE"/>
</dbReference>
<dbReference type="EMBL" id="BARU01020245">
    <property type="protein sequence ID" value="GAH61253.1"/>
    <property type="molecule type" value="Genomic_DNA"/>
</dbReference>
<dbReference type="InterPro" id="IPR010918">
    <property type="entry name" value="PurM-like_C_dom"/>
</dbReference>
<proteinExistence type="predicted"/>
<dbReference type="InterPro" id="IPR036676">
    <property type="entry name" value="PurM-like_C_sf"/>
</dbReference>
<dbReference type="PANTHER" id="PTHR30303:SF0">
    <property type="entry name" value="CARBAMOYL DEHYDRATASE HYPE"/>
    <property type="match status" value="1"/>
</dbReference>
<accession>X1IUN1</accession>
<sequence length="73" mass="7907">MFSLSSEGMAVLAVVPDKAEEVLETIQKHPLGVNARIIGEATDKYQGKVVVRTSIGGHRLLRKPLGEPIPRVC</sequence>
<dbReference type="Gene3D" id="3.90.650.10">
    <property type="entry name" value="PurM-like C-terminal domain"/>
    <property type="match status" value="1"/>
</dbReference>
<dbReference type="SUPFAM" id="SSF56042">
    <property type="entry name" value="PurM C-terminal domain-like"/>
    <property type="match status" value="1"/>
</dbReference>
<dbReference type="GO" id="GO:0051604">
    <property type="term" value="P:protein maturation"/>
    <property type="evidence" value="ECO:0007669"/>
    <property type="project" value="TreeGrafter"/>
</dbReference>
<comment type="caution">
    <text evidence="2">The sequence shown here is derived from an EMBL/GenBank/DDBJ whole genome shotgun (WGS) entry which is preliminary data.</text>
</comment>
<feature type="domain" description="PurM-like C-terminal" evidence="1">
    <location>
        <begin position="3"/>
        <end position="51"/>
    </location>
</feature>
<name>X1IUN1_9ZZZZ</name>
<evidence type="ECO:0000259" key="1">
    <source>
        <dbReference type="Pfam" id="PF02769"/>
    </source>
</evidence>
<dbReference type="Pfam" id="PF02769">
    <property type="entry name" value="AIRS_C"/>
    <property type="match status" value="1"/>
</dbReference>
<protein>
    <recommendedName>
        <fullName evidence="1">PurM-like C-terminal domain-containing protein</fullName>
    </recommendedName>
</protein>
<gene>
    <name evidence="2" type="ORF">S03H2_33272</name>
</gene>
<dbReference type="AlphaFoldDB" id="X1IUN1"/>
<reference evidence="2" key="1">
    <citation type="journal article" date="2014" name="Front. Microbiol.">
        <title>High frequency of phylogenetically diverse reductive dehalogenase-homologous genes in deep subseafloor sedimentary metagenomes.</title>
        <authorList>
            <person name="Kawai M."/>
            <person name="Futagami T."/>
            <person name="Toyoda A."/>
            <person name="Takaki Y."/>
            <person name="Nishi S."/>
            <person name="Hori S."/>
            <person name="Arai W."/>
            <person name="Tsubouchi T."/>
            <person name="Morono Y."/>
            <person name="Uchiyama I."/>
            <person name="Ito T."/>
            <person name="Fujiyama A."/>
            <person name="Inagaki F."/>
            <person name="Takami H."/>
        </authorList>
    </citation>
    <scope>NUCLEOTIDE SEQUENCE</scope>
    <source>
        <strain evidence="2">Expedition CK06-06</strain>
    </source>
</reference>
<evidence type="ECO:0000313" key="2">
    <source>
        <dbReference type="EMBL" id="GAH61253.1"/>
    </source>
</evidence>